<evidence type="ECO:0000313" key="1">
    <source>
        <dbReference type="EMBL" id="TQD69207.1"/>
    </source>
</evidence>
<keyword evidence="2" id="KW-1185">Reference proteome</keyword>
<name>A0A540K4S5_MALBA</name>
<dbReference type="EMBL" id="VIEB01004452">
    <property type="protein sequence ID" value="TQD69207.1"/>
    <property type="molecule type" value="Genomic_DNA"/>
</dbReference>
<proteinExistence type="predicted"/>
<protein>
    <submittedName>
        <fullName evidence="1">Uncharacterized protein</fullName>
    </submittedName>
</protein>
<accession>A0A540K4S5</accession>
<reference evidence="1 2" key="1">
    <citation type="journal article" date="2019" name="G3 (Bethesda)">
        <title>Sequencing of a Wild Apple (Malus baccata) Genome Unravels the Differences Between Cultivated and Wild Apple Species Regarding Disease Resistance and Cold Tolerance.</title>
        <authorList>
            <person name="Chen X."/>
        </authorList>
    </citation>
    <scope>NUCLEOTIDE SEQUENCE [LARGE SCALE GENOMIC DNA]</scope>
    <source>
        <strain evidence="2">cv. Shandingzi</strain>
        <tissue evidence="1">Leaves</tissue>
    </source>
</reference>
<sequence length="53" mass="5961">MRSLAPPKSLPSSFYLPFSSAPLLERIVNHLIKEPAAGMVYKEAYATINQLWL</sequence>
<dbReference type="AlphaFoldDB" id="A0A540K4S5"/>
<organism evidence="1 2">
    <name type="scientific">Malus baccata</name>
    <name type="common">Siberian crab apple</name>
    <name type="synonym">Pyrus baccata</name>
    <dbReference type="NCBI Taxonomy" id="106549"/>
    <lineage>
        <taxon>Eukaryota</taxon>
        <taxon>Viridiplantae</taxon>
        <taxon>Streptophyta</taxon>
        <taxon>Embryophyta</taxon>
        <taxon>Tracheophyta</taxon>
        <taxon>Spermatophyta</taxon>
        <taxon>Magnoliopsida</taxon>
        <taxon>eudicotyledons</taxon>
        <taxon>Gunneridae</taxon>
        <taxon>Pentapetalae</taxon>
        <taxon>rosids</taxon>
        <taxon>fabids</taxon>
        <taxon>Rosales</taxon>
        <taxon>Rosaceae</taxon>
        <taxon>Amygdaloideae</taxon>
        <taxon>Maleae</taxon>
        <taxon>Malus</taxon>
    </lineage>
</organism>
<comment type="caution">
    <text evidence="1">The sequence shown here is derived from an EMBL/GenBank/DDBJ whole genome shotgun (WGS) entry which is preliminary data.</text>
</comment>
<gene>
    <name evidence="1" type="ORF">C1H46_045260</name>
</gene>
<evidence type="ECO:0000313" key="2">
    <source>
        <dbReference type="Proteomes" id="UP000315295"/>
    </source>
</evidence>
<dbReference type="Proteomes" id="UP000315295">
    <property type="component" value="Unassembled WGS sequence"/>
</dbReference>